<feature type="region of interest" description="Disordered" evidence="1">
    <location>
        <begin position="342"/>
        <end position="397"/>
    </location>
</feature>
<dbReference type="PANTHER" id="PTHR36847">
    <property type="entry name" value="AMIDOLIGASE ENZYME"/>
    <property type="match status" value="1"/>
</dbReference>
<dbReference type="PANTHER" id="PTHR36847:SF1">
    <property type="entry name" value="AMIDOLIGASE ENZYME"/>
    <property type="match status" value="1"/>
</dbReference>
<evidence type="ECO:0000313" key="3">
    <source>
        <dbReference type="Proteomes" id="UP000256645"/>
    </source>
</evidence>
<feature type="compositionally biased region" description="Low complexity" evidence="1">
    <location>
        <begin position="370"/>
        <end position="381"/>
    </location>
</feature>
<dbReference type="AlphaFoldDB" id="A0A3D8S108"/>
<reference evidence="2 3" key="1">
    <citation type="journal article" date="2018" name="IMA Fungus">
        <title>IMA Genome-F 9: Draft genome sequence of Annulohypoxylon stygium, Aspergillus mulundensis, Berkeleyomyces basicola (syn. Thielaviopsis basicola), Ceratocystis smalleyi, two Cercospora beticola strains, Coleophoma cylindrospora, Fusarium fracticaudum, Phialophora cf. hyalina, and Morchella septimelata.</title>
        <authorList>
            <person name="Wingfield B.D."/>
            <person name="Bills G.F."/>
            <person name="Dong Y."/>
            <person name="Huang W."/>
            <person name="Nel W.J."/>
            <person name="Swalarsk-Parry B.S."/>
            <person name="Vaghefi N."/>
            <person name="Wilken P.M."/>
            <person name="An Z."/>
            <person name="de Beer Z.W."/>
            <person name="De Vos L."/>
            <person name="Chen L."/>
            <person name="Duong T.A."/>
            <person name="Gao Y."/>
            <person name="Hammerbacher A."/>
            <person name="Kikkert J.R."/>
            <person name="Li Y."/>
            <person name="Li H."/>
            <person name="Li K."/>
            <person name="Li Q."/>
            <person name="Liu X."/>
            <person name="Ma X."/>
            <person name="Naidoo K."/>
            <person name="Pethybridge S.J."/>
            <person name="Sun J."/>
            <person name="Steenkamp E.T."/>
            <person name="van der Nest M.A."/>
            <person name="van Wyk S."/>
            <person name="Wingfield M.J."/>
            <person name="Xiong C."/>
            <person name="Yue Q."/>
            <person name="Zhang X."/>
        </authorList>
    </citation>
    <scope>NUCLEOTIDE SEQUENCE [LARGE SCALE GENOMIC DNA]</scope>
    <source>
        <strain evidence="2 3">BP6252</strain>
    </source>
</reference>
<accession>A0A3D8S108</accession>
<dbReference type="EMBL" id="PDLM01000004">
    <property type="protein sequence ID" value="RDW79979.1"/>
    <property type="molecule type" value="Genomic_DNA"/>
</dbReference>
<organism evidence="2 3">
    <name type="scientific">Coleophoma cylindrospora</name>
    <dbReference type="NCBI Taxonomy" id="1849047"/>
    <lineage>
        <taxon>Eukaryota</taxon>
        <taxon>Fungi</taxon>
        <taxon>Dikarya</taxon>
        <taxon>Ascomycota</taxon>
        <taxon>Pezizomycotina</taxon>
        <taxon>Leotiomycetes</taxon>
        <taxon>Helotiales</taxon>
        <taxon>Dermateaceae</taxon>
        <taxon>Coleophoma</taxon>
    </lineage>
</organism>
<comment type="caution">
    <text evidence="2">The sequence shown here is derived from an EMBL/GenBank/DDBJ whole genome shotgun (WGS) entry which is preliminary data.</text>
</comment>
<dbReference type="Pfam" id="PF12224">
    <property type="entry name" value="Amidoligase_2"/>
    <property type="match status" value="1"/>
</dbReference>
<dbReference type="STRING" id="1849047.A0A3D8S108"/>
<proteinExistence type="predicted"/>
<evidence type="ECO:0008006" key="4">
    <source>
        <dbReference type="Google" id="ProtNLM"/>
    </source>
</evidence>
<evidence type="ECO:0000256" key="1">
    <source>
        <dbReference type="SAM" id="MobiDB-lite"/>
    </source>
</evidence>
<evidence type="ECO:0000313" key="2">
    <source>
        <dbReference type="EMBL" id="RDW79979.1"/>
    </source>
</evidence>
<dbReference type="Proteomes" id="UP000256645">
    <property type="component" value="Unassembled WGS sequence"/>
</dbReference>
<dbReference type="InterPro" id="IPR022025">
    <property type="entry name" value="Amidoligase_2"/>
</dbReference>
<protein>
    <recommendedName>
        <fullName evidence="4">Amidoligase enzyme</fullName>
    </recommendedName>
</protein>
<gene>
    <name evidence="2" type="ORF">BP6252_04617</name>
</gene>
<name>A0A3D8S108_9HELO</name>
<keyword evidence="3" id="KW-1185">Reference proteome</keyword>
<feature type="compositionally biased region" description="Acidic residues" evidence="1">
    <location>
        <begin position="342"/>
        <end position="354"/>
    </location>
</feature>
<dbReference type="OrthoDB" id="412402at2759"/>
<sequence>MATPLSYGVELEMLIALNQNPFTKIEEQGNRTQYIQPQKGMQTGELLRRHIINTLEAGGIACYPFGINGGFKKWSIVTDASVRAIDHEHEFVWNSIEVISPAYYIFDDTLDEIRKACRLLAENYMIHINETAGMHVHVGLGHQRFQLGYLRRLLAFFWGFEEQLNTLHPKHRSAEHCGWARSLREQSVYANRSATAVTKVVLPGIEEGIRYFLGHPFASSRNIAKEAGGFDGNGKTMAYNFSSIELEEPLKHTIEFRQAAGTVDEEEIVTWIRTCVGIVDFCRRIDGGKSFDRVIALAREKDSLDKINVIQLLRRMGLGDQADFYKERGLYFNLKKPSPPSLDDDGLLNLDDDREQSPPKGDFQLPPNAFNLSSLTSNFSSHAEQAPTSEEFEDVSL</sequence>